<comment type="caution">
    <text evidence="2">The sequence shown here is derived from an EMBL/GenBank/DDBJ whole genome shotgun (WGS) entry which is preliminary data.</text>
</comment>
<dbReference type="AlphaFoldDB" id="A0A8J7HQX7"/>
<sequence>MKLSFTFRIIGCTLLTLLTPTILYAQTSPYGTTRRPHTCPSRVEPKAGAPSAEQAKMYFLCDVEEEIVISIPNSFLRLVTDLTIQVAPISRPFNMETDGKYLGIDPKQPVYDIRGSYTDYFCKRIDRRNIGKNCIVSSRPNQQGICFRNTFGDWHCHMIGTKREIGKQLPPPTN</sequence>
<feature type="signal peptide" evidence="1">
    <location>
        <begin position="1"/>
        <end position="25"/>
    </location>
</feature>
<organism evidence="2 3">
    <name type="scientific">Amazonocrinis nigriterrae CENA67</name>
    <dbReference type="NCBI Taxonomy" id="2794033"/>
    <lineage>
        <taxon>Bacteria</taxon>
        <taxon>Bacillati</taxon>
        <taxon>Cyanobacteriota</taxon>
        <taxon>Cyanophyceae</taxon>
        <taxon>Nostocales</taxon>
        <taxon>Nostocaceae</taxon>
        <taxon>Amazonocrinis</taxon>
        <taxon>Amazonocrinis nigriterrae</taxon>
    </lineage>
</organism>
<feature type="chain" id="PRO_5035264814" evidence="1">
    <location>
        <begin position="26"/>
        <end position="174"/>
    </location>
</feature>
<keyword evidence="1" id="KW-0732">Signal</keyword>
<proteinExistence type="predicted"/>
<name>A0A8J7HQX7_9NOST</name>
<evidence type="ECO:0000256" key="1">
    <source>
        <dbReference type="SAM" id="SignalP"/>
    </source>
</evidence>
<gene>
    <name evidence="2" type="ORF">I8748_19570</name>
</gene>
<dbReference type="Proteomes" id="UP000632766">
    <property type="component" value="Unassembled WGS sequence"/>
</dbReference>
<keyword evidence="3" id="KW-1185">Reference proteome</keyword>
<reference evidence="2 3" key="1">
    <citation type="journal article" date="2021" name="Int. J. Syst. Evol. Microbiol.">
        <title>Amazonocrinis nigriterrae gen. nov., sp. nov., Atlanticothrix silvestris gen. nov., sp. nov. and Dendronalium phyllosphericum gen. nov., sp. nov., nostocacean cyanobacteria from Brazilian environments.</title>
        <authorList>
            <person name="Alvarenga D.O."/>
            <person name="Andreote A.P.D."/>
            <person name="Branco L.H.Z."/>
            <person name="Delbaje E."/>
            <person name="Cruz R.B."/>
            <person name="Varani A.M."/>
            <person name="Fiore M.F."/>
        </authorList>
    </citation>
    <scope>NUCLEOTIDE SEQUENCE [LARGE SCALE GENOMIC DNA]</scope>
    <source>
        <strain evidence="2 3">CENA67</strain>
    </source>
</reference>
<accession>A0A8J7HQX7</accession>
<dbReference type="EMBL" id="JAECZC010000041">
    <property type="protein sequence ID" value="MBH8564358.1"/>
    <property type="molecule type" value="Genomic_DNA"/>
</dbReference>
<evidence type="ECO:0000313" key="2">
    <source>
        <dbReference type="EMBL" id="MBH8564358.1"/>
    </source>
</evidence>
<evidence type="ECO:0000313" key="3">
    <source>
        <dbReference type="Proteomes" id="UP000632766"/>
    </source>
</evidence>
<protein>
    <submittedName>
        <fullName evidence="2">Uncharacterized protein</fullName>
    </submittedName>
</protein>